<keyword evidence="7 8" id="KW-1133">Transmembrane helix</keyword>
<dbReference type="InterPro" id="IPR003594">
    <property type="entry name" value="HATPase_dom"/>
</dbReference>
<evidence type="ECO:0000256" key="8">
    <source>
        <dbReference type="SAM" id="Phobius"/>
    </source>
</evidence>
<evidence type="ECO:0000313" key="11">
    <source>
        <dbReference type="Proteomes" id="UP000285478"/>
    </source>
</evidence>
<keyword evidence="6 10" id="KW-0418">Kinase</keyword>
<dbReference type="InterPro" id="IPR036890">
    <property type="entry name" value="HATPase_C_sf"/>
</dbReference>
<evidence type="ECO:0000256" key="2">
    <source>
        <dbReference type="ARBA" id="ARBA00012438"/>
    </source>
</evidence>
<sequence>MKSIEKQLNLSLAASILLIFLIFWWLSVFTIHHLTEDYILTRLEHDTLSIEKHLNRSGQGNQMPAVDYDAINPIYAQPDSGHYFVIQLGDHLLKSLSLTDYPLYLKKSPYAISHYETKGPAESTLLVRRFVGDYQGQPMILYVAEDHSPIQRTLKVFDIMVGLFALITLALLYLSQRHLLRKGFKRLEPIQVALANLQKGEATQLDPADYPSEVSELINSLNQAILSASTQLQKSRQSNANLAHSLKTPLNLIYQLLEDPALTPHAELKATLKDQAQKIHARIESELQKARLASDTLSVQPFSLSEHLPDLMDSLQQLYPQTRFQLKGADTPDAHLPMEKEDGFELLGNLLDNAAKFGHGEVFIDIHSDMQPTVIIEDNGDGVPTEQLDAIQTRGHRLDESVDGHGIGLSIVKQIAEAYNITTQFDTSKHGGLKVTLTF</sequence>
<dbReference type="InterPro" id="IPR036097">
    <property type="entry name" value="HisK_dim/P_sf"/>
</dbReference>
<dbReference type="Gene3D" id="3.30.565.10">
    <property type="entry name" value="Histidine kinase-like ATPase, C-terminal domain"/>
    <property type="match status" value="1"/>
</dbReference>
<comment type="catalytic activity">
    <reaction evidence="1">
        <text>ATP + protein L-histidine = ADP + protein N-phospho-L-histidine.</text>
        <dbReference type="EC" id="2.7.13.3"/>
    </reaction>
</comment>
<feature type="transmembrane region" description="Helical" evidence="8">
    <location>
        <begin position="156"/>
        <end position="175"/>
    </location>
</feature>
<dbReference type="Proteomes" id="UP000285478">
    <property type="component" value="Chromosome"/>
</dbReference>
<dbReference type="EC" id="2.7.13.3" evidence="2"/>
<keyword evidence="5 8" id="KW-0812">Transmembrane</keyword>
<evidence type="ECO:0000256" key="4">
    <source>
        <dbReference type="ARBA" id="ARBA00022679"/>
    </source>
</evidence>
<dbReference type="SUPFAM" id="SSF47384">
    <property type="entry name" value="Homodimeric domain of signal transducing histidine kinase"/>
    <property type="match status" value="1"/>
</dbReference>
<dbReference type="PANTHER" id="PTHR45436:SF5">
    <property type="entry name" value="SENSOR HISTIDINE KINASE TRCS"/>
    <property type="match status" value="1"/>
</dbReference>
<dbReference type="PANTHER" id="PTHR45436">
    <property type="entry name" value="SENSOR HISTIDINE KINASE YKOH"/>
    <property type="match status" value="1"/>
</dbReference>
<proteinExistence type="predicted"/>
<dbReference type="PROSITE" id="PS50109">
    <property type="entry name" value="HIS_KIN"/>
    <property type="match status" value="1"/>
</dbReference>
<keyword evidence="11" id="KW-1185">Reference proteome</keyword>
<gene>
    <name evidence="10" type="ORF">EPV75_00025</name>
</gene>
<dbReference type="SMART" id="SM00387">
    <property type="entry name" value="HATPase_c"/>
    <property type="match status" value="1"/>
</dbReference>
<dbReference type="AlphaFoldDB" id="A0A451G3Z1"/>
<evidence type="ECO:0000256" key="5">
    <source>
        <dbReference type="ARBA" id="ARBA00022692"/>
    </source>
</evidence>
<feature type="domain" description="Histidine kinase" evidence="9">
    <location>
        <begin position="241"/>
        <end position="439"/>
    </location>
</feature>
<evidence type="ECO:0000256" key="6">
    <source>
        <dbReference type="ARBA" id="ARBA00022777"/>
    </source>
</evidence>
<organism evidence="10 11">
    <name type="scientific">Hydrogenovibrio thermophilus</name>
    <dbReference type="NCBI Taxonomy" id="265883"/>
    <lineage>
        <taxon>Bacteria</taxon>
        <taxon>Pseudomonadati</taxon>
        <taxon>Pseudomonadota</taxon>
        <taxon>Gammaproteobacteria</taxon>
        <taxon>Thiotrichales</taxon>
        <taxon>Piscirickettsiaceae</taxon>
        <taxon>Hydrogenovibrio</taxon>
    </lineage>
</organism>
<evidence type="ECO:0000259" key="9">
    <source>
        <dbReference type="PROSITE" id="PS50109"/>
    </source>
</evidence>
<reference evidence="10 11" key="1">
    <citation type="journal article" date="2018" name="Environ. Microbiol.">
        <title>Genomes of ubiquitous marine and hypersaline Hydrogenovibrio, Thiomicrorhabdus and Thiomicrospira spp. encode a diversity of mechanisms to sustain chemolithoautotrophy in heterogeneous environments.</title>
        <authorList>
            <person name="Scott K.M."/>
            <person name="Williams J."/>
            <person name="Porter C.M.B."/>
            <person name="Russel S."/>
            <person name="Harmer T.L."/>
            <person name="Paul J.H."/>
            <person name="Antonen K.M."/>
            <person name="Bridges M.K."/>
            <person name="Camper G.J."/>
            <person name="Campla C.K."/>
            <person name="Casella L.G."/>
            <person name="Chase E."/>
            <person name="Conrad J.W."/>
            <person name="Cruz M.C."/>
            <person name="Dunlap D.S."/>
            <person name="Duran L."/>
            <person name="Fahsbender E.M."/>
            <person name="Goldsmith D.B."/>
            <person name="Keeley R.F."/>
            <person name="Kondoff M.R."/>
            <person name="Kussy B.I."/>
            <person name="Lane M.K."/>
            <person name="Lawler S."/>
            <person name="Leigh B.A."/>
            <person name="Lewis C."/>
            <person name="Lostal L.M."/>
            <person name="Marking D."/>
            <person name="Mancera P.A."/>
            <person name="McClenthan E.C."/>
            <person name="McIntyre E.A."/>
            <person name="Mine J.A."/>
            <person name="Modi S."/>
            <person name="Moore B.D."/>
            <person name="Morgan W.A."/>
            <person name="Nelson K.M."/>
            <person name="Nguyen K.N."/>
            <person name="Ogburn N."/>
            <person name="Parrino D.G."/>
            <person name="Pedapudi A.D."/>
            <person name="Pelham R.P."/>
            <person name="Preece A.M."/>
            <person name="Rampersad E.A."/>
            <person name="Richardson J.C."/>
            <person name="Rodgers C.M."/>
            <person name="Schaffer B.L."/>
            <person name="Sheridan N.E."/>
            <person name="Solone M.R."/>
            <person name="Staley Z.R."/>
            <person name="Tabuchi M."/>
            <person name="Waide R.J."/>
            <person name="Wanjugi P.W."/>
            <person name="Young S."/>
            <person name="Clum A."/>
            <person name="Daum C."/>
            <person name="Huntemann M."/>
            <person name="Ivanova N."/>
            <person name="Kyrpides N."/>
            <person name="Mikhailova N."/>
            <person name="Palaniappan K."/>
            <person name="Pillay M."/>
            <person name="Reddy T.B.K."/>
            <person name="Shapiro N."/>
            <person name="Stamatis D."/>
            <person name="Varghese N."/>
            <person name="Woyke T."/>
            <person name="Boden R."/>
            <person name="Freyermuth S.K."/>
            <person name="Kerfeld C.A."/>
        </authorList>
    </citation>
    <scope>NUCLEOTIDE SEQUENCE [LARGE SCALE GENOMIC DNA]</scope>
    <source>
        <strain evidence="10 11">JR-2</strain>
    </source>
</reference>
<dbReference type="EMBL" id="CP035033">
    <property type="protein sequence ID" value="QAB14169.1"/>
    <property type="molecule type" value="Genomic_DNA"/>
</dbReference>
<dbReference type="InterPro" id="IPR005467">
    <property type="entry name" value="His_kinase_dom"/>
</dbReference>
<evidence type="ECO:0000313" key="10">
    <source>
        <dbReference type="EMBL" id="QAB14169.1"/>
    </source>
</evidence>
<dbReference type="GO" id="GO:0000155">
    <property type="term" value="F:phosphorelay sensor kinase activity"/>
    <property type="evidence" value="ECO:0007669"/>
    <property type="project" value="InterPro"/>
</dbReference>
<dbReference type="RefSeq" id="WP_128384031.1">
    <property type="nucleotide sequence ID" value="NZ_CP035033.1"/>
</dbReference>
<keyword evidence="3" id="KW-0597">Phosphoprotein</keyword>
<keyword evidence="4" id="KW-0808">Transferase</keyword>
<name>A0A451G3Z1_9GAMM</name>
<accession>A0A451G3Z1</accession>
<evidence type="ECO:0000256" key="3">
    <source>
        <dbReference type="ARBA" id="ARBA00022553"/>
    </source>
</evidence>
<evidence type="ECO:0000256" key="7">
    <source>
        <dbReference type="ARBA" id="ARBA00022989"/>
    </source>
</evidence>
<dbReference type="Pfam" id="PF02518">
    <property type="entry name" value="HATPase_c"/>
    <property type="match status" value="1"/>
</dbReference>
<dbReference type="Gene3D" id="1.10.287.130">
    <property type="match status" value="1"/>
</dbReference>
<feature type="transmembrane region" description="Helical" evidence="8">
    <location>
        <begin position="12"/>
        <end position="34"/>
    </location>
</feature>
<evidence type="ECO:0000256" key="1">
    <source>
        <dbReference type="ARBA" id="ARBA00000085"/>
    </source>
</evidence>
<dbReference type="InterPro" id="IPR050428">
    <property type="entry name" value="TCS_sensor_his_kinase"/>
</dbReference>
<protein>
    <recommendedName>
        <fullName evidence="2">histidine kinase</fullName>
        <ecNumber evidence="2">2.7.13.3</ecNumber>
    </recommendedName>
</protein>
<dbReference type="SUPFAM" id="SSF55874">
    <property type="entry name" value="ATPase domain of HSP90 chaperone/DNA topoisomerase II/histidine kinase"/>
    <property type="match status" value="1"/>
</dbReference>
<dbReference type="KEGG" id="htr:EPV75_00025"/>
<keyword evidence="8" id="KW-0472">Membrane</keyword>
<dbReference type="GO" id="GO:0005886">
    <property type="term" value="C:plasma membrane"/>
    <property type="evidence" value="ECO:0007669"/>
    <property type="project" value="TreeGrafter"/>
</dbReference>